<name>Q9TWF7_ENTHI</name>
<evidence type="ECO:0000256" key="1">
    <source>
        <dbReference type="SAM" id="MobiDB-lite"/>
    </source>
</evidence>
<sequence>APKAVDERKEGKVTPIRDQGN</sequence>
<organism>
    <name type="scientific">Entamoeba histolytica</name>
    <dbReference type="NCBI Taxonomy" id="5759"/>
    <lineage>
        <taxon>Eukaryota</taxon>
        <taxon>Amoebozoa</taxon>
        <taxon>Evosea</taxon>
        <taxon>Archamoebae</taxon>
        <taxon>Mastigamoebida</taxon>
        <taxon>Entamoebidae</taxon>
        <taxon>Entamoeba</taxon>
    </lineage>
</organism>
<accession>Q9TWF7</accession>
<proteinExistence type="evidence at protein level"/>
<feature type="region of interest" description="Disordered" evidence="1">
    <location>
        <begin position="1"/>
        <end position="21"/>
    </location>
</feature>
<protein>
    <submittedName>
        <fullName>27 kDa cysteine proteinase</fullName>
    </submittedName>
</protein>
<reference key="1">
    <citation type="journal article" date="1995" name="Infect. Immun.">
        <title>Interaction of laminin with Entamoeba histolytica cysteine proteinases and its effect on amebic pathogenesis.</title>
        <authorList>
            <person name="Li E."/>
            <person name="Yang W.G."/>
            <person name="Zhang T."/>
            <person name="Stanley S.L. Jr"/>
        </authorList>
    </citation>
    <scope>PROTEIN SEQUENCE</scope>
</reference>
<dbReference type="AlphaFoldDB" id="Q9TWF7"/>
<keyword id="KW-0903">Direct protein sequencing</keyword>
<feature type="compositionally biased region" description="Basic and acidic residues" evidence="1">
    <location>
        <begin position="1"/>
        <end position="12"/>
    </location>
</feature>